<dbReference type="InterPro" id="IPR046357">
    <property type="entry name" value="PPIase_dom_sf"/>
</dbReference>
<keyword evidence="11" id="KW-1185">Reference proteome</keyword>
<feature type="domain" description="PpiC" evidence="9">
    <location>
        <begin position="211"/>
        <end position="300"/>
    </location>
</feature>
<feature type="transmembrane region" description="Helical" evidence="8">
    <location>
        <begin position="56"/>
        <end position="75"/>
    </location>
</feature>
<dbReference type="Pfam" id="PF13616">
    <property type="entry name" value="Rotamase_3"/>
    <property type="match status" value="1"/>
</dbReference>
<comment type="catalytic activity">
    <reaction evidence="1">
        <text>[protein]-peptidylproline (omega=180) = [protein]-peptidylproline (omega=0)</text>
        <dbReference type="Rhea" id="RHEA:16237"/>
        <dbReference type="Rhea" id="RHEA-COMP:10747"/>
        <dbReference type="Rhea" id="RHEA-COMP:10748"/>
        <dbReference type="ChEBI" id="CHEBI:83833"/>
        <dbReference type="ChEBI" id="CHEBI:83834"/>
        <dbReference type="EC" id="5.2.1.8"/>
    </reaction>
</comment>
<feature type="region of interest" description="Disordered" evidence="7">
    <location>
        <begin position="1"/>
        <end position="49"/>
    </location>
</feature>
<dbReference type="RefSeq" id="WP_379929241.1">
    <property type="nucleotide sequence ID" value="NZ_JBHUMM010000014.1"/>
</dbReference>
<dbReference type="EC" id="5.2.1.8" evidence="2"/>
<proteinExistence type="predicted"/>
<evidence type="ECO:0000313" key="11">
    <source>
        <dbReference type="Proteomes" id="UP001597497"/>
    </source>
</evidence>
<gene>
    <name evidence="10" type="ORF">ACFSUC_09135</name>
</gene>
<evidence type="ECO:0000256" key="5">
    <source>
        <dbReference type="ARBA" id="ARBA00023235"/>
    </source>
</evidence>
<name>A0ABW5RB11_9BACL</name>
<dbReference type="Proteomes" id="UP001597497">
    <property type="component" value="Unassembled WGS sequence"/>
</dbReference>
<evidence type="ECO:0000256" key="3">
    <source>
        <dbReference type="ARBA" id="ARBA00022729"/>
    </source>
</evidence>
<dbReference type="EMBL" id="JBHUMM010000014">
    <property type="protein sequence ID" value="MFD2671769.1"/>
    <property type="molecule type" value="Genomic_DNA"/>
</dbReference>
<keyword evidence="5 6" id="KW-0413">Isomerase</keyword>
<dbReference type="SUPFAM" id="SSF54534">
    <property type="entry name" value="FKBP-like"/>
    <property type="match status" value="1"/>
</dbReference>
<keyword evidence="8" id="KW-0812">Transmembrane</keyword>
<dbReference type="PANTHER" id="PTHR47245:SF1">
    <property type="entry name" value="FOLDASE PROTEIN PRSA"/>
    <property type="match status" value="1"/>
</dbReference>
<feature type="compositionally biased region" description="Basic and acidic residues" evidence="7">
    <location>
        <begin position="17"/>
        <end position="41"/>
    </location>
</feature>
<evidence type="ECO:0000256" key="7">
    <source>
        <dbReference type="SAM" id="MobiDB-lite"/>
    </source>
</evidence>
<accession>A0ABW5RB11</accession>
<dbReference type="InterPro" id="IPR027304">
    <property type="entry name" value="Trigger_fact/SurA_dom_sf"/>
</dbReference>
<dbReference type="InterPro" id="IPR050245">
    <property type="entry name" value="PrsA_foldase"/>
</dbReference>
<dbReference type="PROSITE" id="PS50198">
    <property type="entry name" value="PPIC_PPIASE_2"/>
    <property type="match status" value="1"/>
</dbReference>
<evidence type="ECO:0000256" key="1">
    <source>
        <dbReference type="ARBA" id="ARBA00000971"/>
    </source>
</evidence>
<dbReference type="InterPro" id="IPR000297">
    <property type="entry name" value="PPIase_PpiC"/>
</dbReference>
<evidence type="ECO:0000256" key="8">
    <source>
        <dbReference type="SAM" id="Phobius"/>
    </source>
</evidence>
<dbReference type="PANTHER" id="PTHR47245">
    <property type="entry name" value="PEPTIDYLPROLYL ISOMERASE"/>
    <property type="match status" value="1"/>
</dbReference>
<organism evidence="10 11">
    <name type="scientific">Marinicrinis sediminis</name>
    <dbReference type="NCBI Taxonomy" id="1652465"/>
    <lineage>
        <taxon>Bacteria</taxon>
        <taxon>Bacillati</taxon>
        <taxon>Bacillota</taxon>
        <taxon>Bacilli</taxon>
        <taxon>Bacillales</taxon>
        <taxon>Paenibacillaceae</taxon>
    </lineage>
</organism>
<protein>
    <recommendedName>
        <fullName evidence="2">peptidylprolyl isomerase</fullName>
        <ecNumber evidence="2">5.2.1.8</ecNumber>
    </recommendedName>
</protein>
<dbReference type="GO" id="GO:0003755">
    <property type="term" value="F:peptidyl-prolyl cis-trans isomerase activity"/>
    <property type="evidence" value="ECO:0007669"/>
    <property type="project" value="UniProtKB-EC"/>
</dbReference>
<evidence type="ECO:0000259" key="9">
    <source>
        <dbReference type="PROSITE" id="PS50198"/>
    </source>
</evidence>
<reference evidence="11" key="1">
    <citation type="journal article" date="2019" name="Int. J. Syst. Evol. Microbiol.">
        <title>The Global Catalogue of Microorganisms (GCM) 10K type strain sequencing project: providing services to taxonomists for standard genome sequencing and annotation.</title>
        <authorList>
            <consortium name="The Broad Institute Genomics Platform"/>
            <consortium name="The Broad Institute Genome Sequencing Center for Infectious Disease"/>
            <person name="Wu L."/>
            <person name="Ma J."/>
        </authorList>
    </citation>
    <scope>NUCLEOTIDE SEQUENCE [LARGE SCALE GENOMIC DNA]</scope>
    <source>
        <strain evidence="11">KCTC 33676</strain>
    </source>
</reference>
<evidence type="ECO:0000256" key="4">
    <source>
        <dbReference type="ARBA" id="ARBA00023110"/>
    </source>
</evidence>
<sequence>MTEDKRQDQELENQQDAENKEAAGETAGKEERNELLDKRSGYTEVTPQKKGGGNGVLIGTIIVAALAIIIVILVVKPFGGDKAASGDVAAEVNGEVITKDELLEKFLESDMSGTLDRMIEDKLIAQQAEELDVEVTEEDINAEYEFIKNTFSSDFEFQYLMEQSGLNEEKLKEQLKDQLRVTKIFDTKVEITDEEMKTKFETYQQGFLDPEERIRASHILVEEEEKAKELLQQIKDGANFAELAKANSTDGSAQMGGNLDYFTKGDMVEPFSDAAFKLGVGEVSEVVKSEFGYHIIKVTDVPKNWTFEDKQDEVRRMVLTEKIGQEMGPWMEELKADAKIEKKLNKDEEAGEEKADEME</sequence>
<comment type="caution">
    <text evidence="10">The sequence shown here is derived from an EMBL/GenBank/DDBJ whole genome shotgun (WGS) entry which is preliminary data.</text>
</comment>
<keyword evidence="8" id="KW-1133">Transmembrane helix</keyword>
<evidence type="ECO:0000256" key="6">
    <source>
        <dbReference type="PROSITE-ProRule" id="PRU00278"/>
    </source>
</evidence>
<dbReference type="Gene3D" id="3.10.50.40">
    <property type="match status" value="1"/>
</dbReference>
<dbReference type="SUPFAM" id="SSF109998">
    <property type="entry name" value="Triger factor/SurA peptide-binding domain-like"/>
    <property type="match status" value="1"/>
</dbReference>
<dbReference type="Gene3D" id="1.10.4030.10">
    <property type="entry name" value="Porin chaperone SurA, peptide-binding domain"/>
    <property type="match status" value="1"/>
</dbReference>
<evidence type="ECO:0000313" key="10">
    <source>
        <dbReference type="EMBL" id="MFD2671769.1"/>
    </source>
</evidence>
<keyword evidence="8" id="KW-0472">Membrane</keyword>
<keyword evidence="3" id="KW-0732">Signal</keyword>
<keyword evidence="4 6" id="KW-0697">Rotamase</keyword>
<evidence type="ECO:0000256" key="2">
    <source>
        <dbReference type="ARBA" id="ARBA00013194"/>
    </source>
</evidence>